<evidence type="ECO:0000256" key="16">
    <source>
        <dbReference type="ARBA" id="ARBA00034000"/>
    </source>
</evidence>
<dbReference type="SUPFAM" id="SSF56601">
    <property type="entry name" value="beta-lactamase/transpeptidase-like"/>
    <property type="match status" value="1"/>
</dbReference>
<dbReference type="NCBIfam" id="TIGR02074">
    <property type="entry name" value="PBP_1a_fam"/>
    <property type="match status" value="1"/>
</dbReference>
<dbReference type="GO" id="GO:0009252">
    <property type="term" value="P:peptidoglycan biosynthetic process"/>
    <property type="evidence" value="ECO:0007669"/>
    <property type="project" value="UniProtKB-KW"/>
</dbReference>
<evidence type="ECO:0000256" key="11">
    <source>
        <dbReference type="ARBA" id="ARBA00022984"/>
    </source>
</evidence>
<keyword evidence="14" id="KW-0511">Multifunctional enzyme</keyword>
<dbReference type="InterPro" id="IPR036116">
    <property type="entry name" value="FN3_sf"/>
</dbReference>
<dbReference type="InterPro" id="IPR023346">
    <property type="entry name" value="Lysozyme-like_dom_sf"/>
</dbReference>
<dbReference type="PROSITE" id="PS50853">
    <property type="entry name" value="FN3"/>
    <property type="match status" value="1"/>
</dbReference>
<comment type="catalytic activity">
    <reaction evidence="16">
        <text>Preferential cleavage: (Ac)2-L-Lys-D-Ala-|-D-Ala. Also transpeptidation of peptidyl-alanyl moieties that are N-acyl substituents of D-alanine.</text>
        <dbReference type="EC" id="3.4.16.4"/>
    </reaction>
</comment>
<dbReference type="Gene3D" id="1.10.3810.10">
    <property type="entry name" value="Biosynthetic peptidoglycan transglycosylase-like"/>
    <property type="match status" value="1"/>
</dbReference>
<evidence type="ECO:0000313" key="22">
    <source>
        <dbReference type="Proteomes" id="UP000198855"/>
    </source>
</evidence>
<dbReference type="InterPro" id="IPR036950">
    <property type="entry name" value="PBP_transglycosylase"/>
</dbReference>
<evidence type="ECO:0000256" key="4">
    <source>
        <dbReference type="ARBA" id="ARBA00022645"/>
    </source>
</evidence>
<dbReference type="InterPro" id="IPR012338">
    <property type="entry name" value="Beta-lactam/transpept-like"/>
</dbReference>
<keyword evidence="10" id="KW-0133">Cell shape</keyword>
<dbReference type="GO" id="GO:0008658">
    <property type="term" value="F:penicillin binding"/>
    <property type="evidence" value="ECO:0007669"/>
    <property type="project" value="InterPro"/>
</dbReference>
<evidence type="ECO:0000256" key="14">
    <source>
        <dbReference type="ARBA" id="ARBA00023268"/>
    </source>
</evidence>
<feature type="region of interest" description="Disordered" evidence="18">
    <location>
        <begin position="733"/>
        <end position="861"/>
    </location>
</feature>
<evidence type="ECO:0000259" key="20">
    <source>
        <dbReference type="PROSITE" id="PS50853"/>
    </source>
</evidence>
<proteinExistence type="inferred from homology"/>
<evidence type="ECO:0000256" key="18">
    <source>
        <dbReference type="SAM" id="MobiDB-lite"/>
    </source>
</evidence>
<feature type="compositionally biased region" description="Basic and acidic residues" evidence="18">
    <location>
        <begin position="1"/>
        <end position="15"/>
    </location>
</feature>
<dbReference type="GO" id="GO:0009002">
    <property type="term" value="F:serine-type D-Ala-D-Ala carboxypeptidase activity"/>
    <property type="evidence" value="ECO:0007669"/>
    <property type="project" value="UniProtKB-EC"/>
</dbReference>
<sequence>MAEQPRRSKQKEQKRGTAKKKKRMTPRKWFFALFFTAVFAVVCGIIGYLFITLNGERILTEQADKLVLGEASIIYDVNGKEVTKLYDASANRENAEFDEMPKLLLDAFVATEDQRFYEHSGIDFFSIGRAVVKDVIARSKVEGASTITQQLAKNIFLTADKTFFRKATEASIAVALENKYSKQEILTLYLNRIPFGKGIYGIKGAADYYFDKDLKDLKLWQIATLAGMPKAPNRYNPINDPESSMARRAVILKLMYDQKLITQQEMEEAKAVVYEPPANLEEKKSDPYKAYIDYVIEEAVKVIPNMTEEELRIGGYRIYTSLNPTAQQAVEKEFADDDNFEKSTDDQKAQGAMIIMDHRDGTIQAMAGGRDYVRKGLNRVEVKRQPGSAFKPIVSYGPALETGDYYPWTVINQEQQKCFGDYCPRDPHGAGAVSMQQAIKESRNLAAVWMLNEVGINNGIAFAKKLGIELAPEDRNLAIALGGLTNGVTPLQMAEAYSVFANGGKSVDPHTITKIENTSNKKVFTYRAPQAKQLMKPETAWYMTQMMQTVLESGGTGTGARIDRPVAGKTGTSQHGIPGFNSSANRDAWFVGYSPEWTAAVWMGYDITDKQHVIKKSSSQAAAMFGKVMKQAMKNVKKSSFQQPSGIKQEVKEQTAVTNFNAVFLADQAKVQLSWTAPEDSKGVTYRVYRKDSSESEFSVFVDAITTSVDDMSVFPGMTYQYYVVAYNAEEDKESKASESITIEVPETEVDIPEQPMEPDTPDDGELPEIPNDGTNGEVTPTPPVDPNQPVETETPPGDGGTDSPGPGNDNGNNGNGNGSVDPGQGADGPVESTDPGTGDGTVTGKGTTDKNDAGSAGGKA</sequence>
<keyword evidence="4" id="KW-0121">Carboxypeptidase</keyword>
<evidence type="ECO:0000256" key="7">
    <source>
        <dbReference type="ARBA" id="ARBA00022679"/>
    </source>
</evidence>
<dbReference type="GO" id="GO:0008360">
    <property type="term" value="P:regulation of cell shape"/>
    <property type="evidence" value="ECO:0007669"/>
    <property type="project" value="UniProtKB-KW"/>
</dbReference>
<reference evidence="22" key="1">
    <citation type="submission" date="2016-10" db="EMBL/GenBank/DDBJ databases">
        <authorList>
            <person name="Varghese N."/>
            <person name="Submissions S."/>
        </authorList>
    </citation>
    <scope>NUCLEOTIDE SEQUENCE [LARGE SCALE GENOMIC DNA]</scope>
    <source>
        <strain evidence="22">CGMCC 1.10784</strain>
    </source>
</reference>
<dbReference type="PANTHER" id="PTHR32282:SF32">
    <property type="entry name" value="PENICILLIN-BINDING PROTEIN 2A"/>
    <property type="match status" value="1"/>
</dbReference>
<dbReference type="InterPro" id="IPR050396">
    <property type="entry name" value="Glycosyltr_51/Transpeptidase"/>
</dbReference>
<keyword evidence="9" id="KW-0378">Hydrolase</keyword>
<dbReference type="InterPro" id="IPR003961">
    <property type="entry name" value="FN3_dom"/>
</dbReference>
<dbReference type="Proteomes" id="UP000198855">
    <property type="component" value="Unassembled WGS sequence"/>
</dbReference>
<dbReference type="InterPro" id="IPR001460">
    <property type="entry name" value="PCN-bd_Tpept"/>
</dbReference>
<evidence type="ECO:0000256" key="12">
    <source>
        <dbReference type="ARBA" id="ARBA00022989"/>
    </source>
</evidence>
<keyword evidence="3" id="KW-1003">Cell membrane</keyword>
<evidence type="ECO:0000256" key="9">
    <source>
        <dbReference type="ARBA" id="ARBA00022801"/>
    </source>
</evidence>
<comment type="catalytic activity">
    <reaction evidence="17">
        <text>[GlcNAc-(1-&gt;4)-Mur2Ac(oyl-L-Ala-gamma-D-Glu-L-Lys-D-Ala-D-Ala)](n)-di-trans,octa-cis-undecaprenyl diphosphate + beta-D-GlcNAc-(1-&gt;4)-Mur2Ac(oyl-L-Ala-gamma-D-Glu-L-Lys-D-Ala-D-Ala)-di-trans,octa-cis-undecaprenyl diphosphate = [GlcNAc-(1-&gt;4)-Mur2Ac(oyl-L-Ala-gamma-D-Glu-L-Lys-D-Ala-D-Ala)](n+1)-di-trans,octa-cis-undecaprenyl diphosphate + di-trans,octa-cis-undecaprenyl diphosphate + H(+)</text>
        <dbReference type="Rhea" id="RHEA:23708"/>
        <dbReference type="Rhea" id="RHEA-COMP:9602"/>
        <dbReference type="Rhea" id="RHEA-COMP:9603"/>
        <dbReference type="ChEBI" id="CHEBI:15378"/>
        <dbReference type="ChEBI" id="CHEBI:58405"/>
        <dbReference type="ChEBI" id="CHEBI:60033"/>
        <dbReference type="ChEBI" id="CHEBI:78435"/>
        <dbReference type="EC" id="2.4.99.28"/>
    </reaction>
</comment>
<dbReference type="Gene3D" id="2.60.40.10">
    <property type="entry name" value="Immunoglobulins"/>
    <property type="match status" value="1"/>
</dbReference>
<feature type="transmembrane region" description="Helical" evidence="19">
    <location>
        <begin position="29"/>
        <end position="51"/>
    </location>
</feature>
<evidence type="ECO:0000256" key="6">
    <source>
        <dbReference type="ARBA" id="ARBA00022676"/>
    </source>
</evidence>
<keyword evidence="12 19" id="KW-1133">Transmembrane helix</keyword>
<dbReference type="AlphaFoldDB" id="A0A1I2FVE7"/>
<feature type="domain" description="Fibronectin type-III" evidence="20">
    <location>
        <begin position="656"/>
        <end position="748"/>
    </location>
</feature>
<evidence type="ECO:0000256" key="10">
    <source>
        <dbReference type="ARBA" id="ARBA00022960"/>
    </source>
</evidence>
<dbReference type="GO" id="GO:0030288">
    <property type="term" value="C:outer membrane-bounded periplasmic space"/>
    <property type="evidence" value="ECO:0007669"/>
    <property type="project" value="TreeGrafter"/>
</dbReference>
<dbReference type="Gene3D" id="3.40.710.10">
    <property type="entry name" value="DD-peptidase/beta-lactamase superfamily"/>
    <property type="match status" value="1"/>
</dbReference>
<dbReference type="FunFam" id="1.10.3810.10:FF:000001">
    <property type="entry name" value="Penicillin-binding protein 1A"/>
    <property type="match status" value="1"/>
</dbReference>
<keyword evidence="15" id="KW-0961">Cell wall biogenesis/degradation</keyword>
<dbReference type="GO" id="GO:0008955">
    <property type="term" value="F:peptidoglycan glycosyltransferase activity"/>
    <property type="evidence" value="ECO:0007669"/>
    <property type="project" value="UniProtKB-EC"/>
</dbReference>
<keyword evidence="13 19" id="KW-0472">Membrane</keyword>
<dbReference type="SUPFAM" id="SSF53955">
    <property type="entry name" value="Lysozyme-like"/>
    <property type="match status" value="1"/>
</dbReference>
<dbReference type="GO" id="GO:0071555">
    <property type="term" value="P:cell wall organization"/>
    <property type="evidence" value="ECO:0007669"/>
    <property type="project" value="UniProtKB-KW"/>
</dbReference>
<feature type="region of interest" description="Disordered" evidence="18">
    <location>
        <begin position="1"/>
        <end position="21"/>
    </location>
</feature>
<dbReference type="InterPro" id="IPR013783">
    <property type="entry name" value="Ig-like_fold"/>
</dbReference>
<keyword evidence="6" id="KW-0328">Glycosyltransferase</keyword>
<evidence type="ECO:0000256" key="13">
    <source>
        <dbReference type="ARBA" id="ARBA00023136"/>
    </source>
</evidence>
<dbReference type="InterPro" id="IPR001264">
    <property type="entry name" value="Glyco_trans_51"/>
</dbReference>
<dbReference type="Pfam" id="PF00912">
    <property type="entry name" value="Transgly"/>
    <property type="match status" value="1"/>
</dbReference>
<comment type="similarity">
    <text evidence="1">In the C-terminal section; belongs to the transpeptidase family.</text>
</comment>
<dbReference type="GO" id="GO:0006508">
    <property type="term" value="P:proteolysis"/>
    <property type="evidence" value="ECO:0007669"/>
    <property type="project" value="UniProtKB-KW"/>
</dbReference>
<keyword evidence="11" id="KW-0573">Peptidoglycan synthesis</keyword>
<dbReference type="CDD" id="cd00063">
    <property type="entry name" value="FN3"/>
    <property type="match status" value="1"/>
</dbReference>
<dbReference type="EMBL" id="FOMT01000005">
    <property type="protein sequence ID" value="SFF09335.1"/>
    <property type="molecule type" value="Genomic_DNA"/>
</dbReference>
<evidence type="ECO:0000256" key="3">
    <source>
        <dbReference type="ARBA" id="ARBA00022475"/>
    </source>
</evidence>
<keyword evidence="5" id="KW-0645">Protease</keyword>
<dbReference type="SUPFAM" id="SSF49265">
    <property type="entry name" value="Fibronectin type III"/>
    <property type="match status" value="1"/>
</dbReference>
<keyword evidence="8 19" id="KW-0812">Transmembrane</keyword>
<dbReference type="OrthoDB" id="9766909at2"/>
<dbReference type="Pfam" id="PF00905">
    <property type="entry name" value="Transpeptidase"/>
    <property type="match status" value="1"/>
</dbReference>
<evidence type="ECO:0000256" key="1">
    <source>
        <dbReference type="ARBA" id="ARBA00007090"/>
    </source>
</evidence>
<evidence type="ECO:0000313" key="21">
    <source>
        <dbReference type="EMBL" id="SFF09335.1"/>
    </source>
</evidence>
<gene>
    <name evidence="21" type="ORF">SAMN05216378_5076</name>
</gene>
<keyword evidence="22" id="KW-1185">Reference proteome</keyword>
<evidence type="ECO:0000256" key="17">
    <source>
        <dbReference type="ARBA" id="ARBA00049902"/>
    </source>
</evidence>
<dbReference type="STRING" id="1045775.SAMN05216378_5076"/>
<protein>
    <submittedName>
        <fullName evidence="21">Penicillin-binding protein 2A</fullName>
    </submittedName>
</protein>
<feature type="compositionally biased region" description="Low complexity" evidence="18">
    <location>
        <begin position="804"/>
        <end position="824"/>
    </location>
</feature>
<name>A0A1I2FVE7_9BACL</name>
<evidence type="ECO:0000256" key="2">
    <source>
        <dbReference type="ARBA" id="ARBA00007739"/>
    </source>
</evidence>
<evidence type="ECO:0000256" key="5">
    <source>
        <dbReference type="ARBA" id="ARBA00022670"/>
    </source>
</evidence>
<evidence type="ECO:0000256" key="15">
    <source>
        <dbReference type="ARBA" id="ARBA00023316"/>
    </source>
</evidence>
<organism evidence="21 22">
    <name type="scientific">Paenibacillus catalpae</name>
    <dbReference type="NCBI Taxonomy" id="1045775"/>
    <lineage>
        <taxon>Bacteria</taxon>
        <taxon>Bacillati</taxon>
        <taxon>Bacillota</taxon>
        <taxon>Bacilli</taxon>
        <taxon>Bacillales</taxon>
        <taxon>Paenibacillaceae</taxon>
        <taxon>Paenibacillus</taxon>
    </lineage>
</organism>
<dbReference type="PANTHER" id="PTHR32282">
    <property type="entry name" value="BINDING PROTEIN TRANSPEPTIDASE, PUTATIVE-RELATED"/>
    <property type="match status" value="1"/>
</dbReference>
<evidence type="ECO:0000256" key="8">
    <source>
        <dbReference type="ARBA" id="ARBA00022692"/>
    </source>
</evidence>
<comment type="similarity">
    <text evidence="2">In the N-terminal section; belongs to the glycosyltransferase 51 family.</text>
</comment>
<dbReference type="RefSeq" id="WP_091189192.1">
    <property type="nucleotide sequence ID" value="NZ_FOMT01000005.1"/>
</dbReference>
<evidence type="ECO:0000256" key="19">
    <source>
        <dbReference type="SAM" id="Phobius"/>
    </source>
</evidence>
<keyword evidence="7" id="KW-0808">Transferase</keyword>
<accession>A0A1I2FVE7</accession>